<proteinExistence type="predicted"/>
<comment type="caution">
    <text evidence="2">The sequence shown here is derived from an EMBL/GenBank/DDBJ whole genome shotgun (WGS) entry which is preliminary data.</text>
</comment>
<dbReference type="InterPro" id="IPR035930">
    <property type="entry name" value="FomD-like_sf"/>
</dbReference>
<organism evidence="2">
    <name type="scientific">Caldilinea aerophila</name>
    <dbReference type="NCBI Taxonomy" id="133453"/>
    <lineage>
        <taxon>Bacteria</taxon>
        <taxon>Bacillati</taxon>
        <taxon>Chloroflexota</taxon>
        <taxon>Caldilineae</taxon>
        <taxon>Caldilineales</taxon>
        <taxon>Caldilineaceae</taxon>
        <taxon>Caldilinea</taxon>
    </lineage>
</organism>
<dbReference type="SUPFAM" id="SSF159234">
    <property type="entry name" value="FomD-like"/>
    <property type="match status" value="1"/>
</dbReference>
<evidence type="ECO:0000259" key="1">
    <source>
        <dbReference type="Pfam" id="PF04167"/>
    </source>
</evidence>
<evidence type="ECO:0000313" key="2">
    <source>
        <dbReference type="EMBL" id="HDX33612.1"/>
    </source>
</evidence>
<accession>A0A7C1FI93</accession>
<dbReference type="Gene3D" id="2.40.380.10">
    <property type="entry name" value="FomD-like"/>
    <property type="match status" value="1"/>
</dbReference>
<sequence>MSQSLTMIASGEWNRHPELTDYRAEWLSDLLVERVTCAPNAAVRRINHHIVAAPGYIWFRFWLANGQHVIEKYFDNLGRVIGMYARIGMALPHRGRGFTMLNLLLGLWITEDARVTVLHEEEFDEAVKTGIISPVEAEHAEQQIRELTLAIAGRRYPPPIVRNLALMTPDHDVA</sequence>
<feature type="domain" description="DUF402" evidence="1">
    <location>
        <begin position="16"/>
        <end position="152"/>
    </location>
</feature>
<name>A0A7C1FI93_9CHLR</name>
<dbReference type="Pfam" id="PF04167">
    <property type="entry name" value="DUF402"/>
    <property type="match status" value="1"/>
</dbReference>
<gene>
    <name evidence="2" type="ORF">ENQ20_19330</name>
</gene>
<reference evidence="2" key="1">
    <citation type="journal article" date="2020" name="mSystems">
        <title>Genome- and Community-Level Interaction Insights into Carbon Utilization and Element Cycling Functions of Hydrothermarchaeota in Hydrothermal Sediment.</title>
        <authorList>
            <person name="Zhou Z."/>
            <person name="Liu Y."/>
            <person name="Xu W."/>
            <person name="Pan J."/>
            <person name="Luo Z.H."/>
            <person name="Li M."/>
        </authorList>
    </citation>
    <scope>NUCLEOTIDE SEQUENCE [LARGE SCALE GENOMIC DNA]</scope>
    <source>
        <strain evidence="2">SpSt-289</strain>
    </source>
</reference>
<dbReference type="InterPro" id="IPR007295">
    <property type="entry name" value="DUF402"/>
</dbReference>
<dbReference type="EMBL" id="DSMG01000196">
    <property type="protein sequence ID" value="HDX33612.1"/>
    <property type="molecule type" value="Genomic_DNA"/>
</dbReference>
<protein>
    <recommendedName>
        <fullName evidence="1">DUF402 domain-containing protein</fullName>
    </recommendedName>
</protein>
<dbReference type="AlphaFoldDB" id="A0A7C1FI93"/>